<evidence type="ECO:0000313" key="2">
    <source>
        <dbReference type="Proteomes" id="UP001341281"/>
    </source>
</evidence>
<dbReference type="Proteomes" id="UP001341281">
    <property type="component" value="Chromosome 02"/>
</dbReference>
<gene>
    <name evidence="1" type="ORF">U9M48_010696</name>
</gene>
<keyword evidence="2" id="KW-1185">Reference proteome</keyword>
<accession>A0AAQ3SU07</accession>
<evidence type="ECO:0000313" key="1">
    <source>
        <dbReference type="EMBL" id="WVZ60712.1"/>
    </source>
</evidence>
<dbReference type="AlphaFoldDB" id="A0AAQ3SU07"/>
<reference evidence="1 2" key="1">
    <citation type="submission" date="2024-02" db="EMBL/GenBank/DDBJ databases">
        <title>High-quality chromosome-scale genome assembly of Pensacola bahiagrass (Paspalum notatum Flugge var. saurae).</title>
        <authorList>
            <person name="Vega J.M."/>
            <person name="Podio M."/>
            <person name="Orjuela J."/>
            <person name="Siena L.A."/>
            <person name="Pessino S.C."/>
            <person name="Combes M.C."/>
            <person name="Mariac C."/>
            <person name="Albertini E."/>
            <person name="Pupilli F."/>
            <person name="Ortiz J.P.A."/>
            <person name="Leblanc O."/>
        </authorList>
    </citation>
    <scope>NUCLEOTIDE SEQUENCE [LARGE SCALE GENOMIC DNA]</scope>
    <source>
        <strain evidence="1">R1</strain>
        <tissue evidence="1">Leaf</tissue>
    </source>
</reference>
<organism evidence="1 2">
    <name type="scientific">Paspalum notatum var. saurae</name>
    <dbReference type="NCBI Taxonomy" id="547442"/>
    <lineage>
        <taxon>Eukaryota</taxon>
        <taxon>Viridiplantae</taxon>
        <taxon>Streptophyta</taxon>
        <taxon>Embryophyta</taxon>
        <taxon>Tracheophyta</taxon>
        <taxon>Spermatophyta</taxon>
        <taxon>Magnoliopsida</taxon>
        <taxon>Liliopsida</taxon>
        <taxon>Poales</taxon>
        <taxon>Poaceae</taxon>
        <taxon>PACMAD clade</taxon>
        <taxon>Panicoideae</taxon>
        <taxon>Andropogonodae</taxon>
        <taxon>Paspaleae</taxon>
        <taxon>Paspalinae</taxon>
        <taxon>Paspalum</taxon>
    </lineage>
</organism>
<sequence>MIHQSTTTWEEKRNCDNGFVVCPCSTNVPSIALYGSKHGCLCNICGEYPLLCTPPPSPTRFLSVSCFRIGSFCNCKTGENRPSP</sequence>
<proteinExistence type="predicted"/>
<name>A0AAQ3SU07_PASNO</name>
<protein>
    <submittedName>
        <fullName evidence="1">Uncharacterized protein</fullName>
    </submittedName>
</protein>
<dbReference type="EMBL" id="CP144746">
    <property type="protein sequence ID" value="WVZ60712.1"/>
    <property type="molecule type" value="Genomic_DNA"/>
</dbReference>